<dbReference type="InterPro" id="IPR041657">
    <property type="entry name" value="HTH_17"/>
</dbReference>
<dbReference type="AlphaFoldDB" id="A0A0A0IZQ4"/>
<dbReference type="InterPro" id="IPR010093">
    <property type="entry name" value="SinI_DNA-bd"/>
</dbReference>
<protein>
    <submittedName>
        <fullName evidence="2">DNA-binding protein</fullName>
    </submittedName>
</protein>
<proteinExistence type="predicted"/>
<reference evidence="2 3" key="1">
    <citation type="submission" date="2013-08" db="EMBL/GenBank/DDBJ databases">
        <title>The genome sequence of Knoellia sinensis.</title>
        <authorList>
            <person name="Zhu W."/>
            <person name="Wang G."/>
        </authorList>
    </citation>
    <scope>NUCLEOTIDE SEQUENCE [LARGE SCALE GENOMIC DNA]</scope>
    <source>
        <strain evidence="2 3">KCTC 19936</strain>
    </source>
</reference>
<dbReference type="RefSeq" id="WP_035918422.1">
    <property type="nucleotide sequence ID" value="NZ_AVPJ01000017.1"/>
</dbReference>
<dbReference type="NCBIfam" id="TIGR01764">
    <property type="entry name" value="excise"/>
    <property type="match status" value="1"/>
</dbReference>
<keyword evidence="2" id="KW-0238">DNA-binding</keyword>
<organism evidence="2 3">
    <name type="scientific">Knoellia sinensis KCTC 19936</name>
    <dbReference type="NCBI Taxonomy" id="1385520"/>
    <lineage>
        <taxon>Bacteria</taxon>
        <taxon>Bacillati</taxon>
        <taxon>Actinomycetota</taxon>
        <taxon>Actinomycetes</taxon>
        <taxon>Micrococcales</taxon>
        <taxon>Intrasporangiaceae</taxon>
        <taxon>Knoellia</taxon>
    </lineage>
</organism>
<dbReference type="GO" id="GO:0003677">
    <property type="term" value="F:DNA binding"/>
    <property type="evidence" value="ECO:0007669"/>
    <property type="project" value="UniProtKB-KW"/>
</dbReference>
<evidence type="ECO:0000313" key="3">
    <source>
        <dbReference type="Proteomes" id="UP000030002"/>
    </source>
</evidence>
<evidence type="ECO:0000313" key="2">
    <source>
        <dbReference type="EMBL" id="KGN30660.1"/>
    </source>
</evidence>
<dbReference type="Proteomes" id="UP000030002">
    <property type="component" value="Unassembled WGS sequence"/>
</dbReference>
<dbReference type="InterPro" id="IPR009061">
    <property type="entry name" value="DNA-bd_dom_put_sf"/>
</dbReference>
<dbReference type="SUPFAM" id="SSF46955">
    <property type="entry name" value="Putative DNA-binding domain"/>
    <property type="match status" value="1"/>
</dbReference>
<dbReference type="EMBL" id="AVPJ01000017">
    <property type="protein sequence ID" value="KGN30660.1"/>
    <property type="molecule type" value="Genomic_DNA"/>
</dbReference>
<accession>A0A0A0IZQ4</accession>
<dbReference type="eggNOG" id="ENOG5033DV1">
    <property type="taxonomic scope" value="Bacteria"/>
</dbReference>
<feature type="domain" description="Helix-turn-helix" evidence="1">
    <location>
        <begin position="14"/>
        <end position="60"/>
    </location>
</feature>
<name>A0A0A0IZQ4_9MICO</name>
<dbReference type="Pfam" id="PF12728">
    <property type="entry name" value="HTH_17"/>
    <property type="match status" value="1"/>
</dbReference>
<comment type="caution">
    <text evidence="2">The sequence shown here is derived from an EMBL/GenBank/DDBJ whole genome shotgun (WGS) entry which is preliminary data.</text>
</comment>
<keyword evidence="3" id="KW-1185">Reference proteome</keyword>
<gene>
    <name evidence="2" type="ORF">N802_06610</name>
</gene>
<dbReference type="OrthoDB" id="4870800at2"/>
<evidence type="ECO:0000259" key="1">
    <source>
        <dbReference type="Pfam" id="PF12728"/>
    </source>
</evidence>
<sequence length="69" mass="7898">MRHNVAPRRRRYETLQSAADRLAVDTRTLRRWIAAGRLEAYRTGPRLLRLDVEEVDALLAPVSTARGGR</sequence>